<evidence type="ECO:0000313" key="14">
    <source>
        <dbReference type="EMBL" id="KAG0581676.1"/>
    </source>
</evidence>
<feature type="domain" description="Pre-SET" evidence="11">
    <location>
        <begin position="475"/>
        <end position="537"/>
    </location>
</feature>
<evidence type="ECO:0000256" key="4">
    <source>
        <dbReference type="ARBA" id="ARBA00022679"/>
    </source>
</evidence>
<evidence type="ECO:0000259" key="11">
    <source>
        <dbReference type="PROSITE" id="PS50867"/>
    </source>
</evidence>
<dbReference type="OrthoDB" id="5792673at2759"/>
<evidence type="ECO:0000256" key="2">
    <source>
        <dbReference type="ARBA" id="ARBA00022454"/>
    </source>
</evidence>
<dbReference type="SMART" id="SM00466">
    <property type="entry name" value="SRA"/>
    <property type="match status" value="1"/>
</dbReference>
<evidence type="ECO:0000256" key="8">
    <source>
        <dbReference type="PROSITE-ProRule" id="PRU00358"/>
    </source>
</evidence>
<keyword evidence="3" id="KW-0489">Methyltransferase</keyword>
<keyword evidence="2" id="KW-0158">Chromosome</keyword>
<protein>
    <submittedName>
        <fullName evidence="14">Uncharacterized protein</fullName>
    </submittedName>
</protein>
<keyword evidence="4" id="KW-0808">Transferase</keyword>
<feature type="domain" description="Post-SET" evidence="12">
    <location>
        <begin position="700"/>
        <end position="716"/>
    </location>
</feature>
<dbReference type="GO" id="GO:0042054">
    <property type="term" value="F:histone methyltransferase activity"/>
    <property type="evidence" value="ECO:0007669"/>
    <property type="project" value="InterPro"/>
</dbReference>
<keyword evidence="5" id="KW-0949">S-adenosyl-L-methionine</keyword>
<evidence type="ECO:0000256" key="3">
    <source>
        <dbReference type="ARBA" id="ARBA00022603"/>
    </source>
</evidence>
<dbReference type="PROSITE" id="PS51575">
    <property type="entry name" value="SAM_MT43_SUVAR39_2"/>
    <property type="match status" value="1"/>
</dbReference>
<dbReference type="Pfam" id="PF00856">
    <property type="entry name" value="SET"/>
    <property type="match status" value="1"/>
</dbReference>
<evidence type="ECO:0000256" key="1">
    <source>
        <dbReference type="ARBA" id="ARBA00004286"/>
    </source>
</evidence>
<dbReference type="InterPro" id="IPR051357">
    <property type="entry name" value="H3K9_HMTase_SUVAR3-9"/>
</dbReference>
<keyword evidence="15" id="KW-1185">Reference proteome</keyword>
<dbReference type="PANTHER" id="PTHR45660">
    <property type="entry name" value="HISTONE-LYSINE N-METHYLTRANSFERASE SETMAR"/>
    <property type="match status" value="1"/>
</dbReference>
<dbReference type="Pfam" id="PF02182">
    <property type="entry name" value="SAD_SRA"/>
    <property type="match status" value="1"/>
</dbReference>
<dbReference type="GO" id="GO:0032259">
    <property type="term" value="P:methylation"/>
    <property type="evidence" value="ECO:0007669"/>
    <property type="project" value="UniProtKB-KW"/>
</dbReference>
<evidence type="ECO:0000313" key="15">
    <source>
        <dbReference type="Proteomes" id="UP000822688"/>
    </source>
</evidence>
<evidence type="ECO:0000256" key="7">
    <source>
        <dbReference type="ARBA" id="ARBA00023242"/>
    </source>
</evidence>
<dbReference type="InterPro" id="IPR003105">
    <property type="entry name" value="SRA_YDG"/>
</dbReference>
<dbReference type="InterPro" id="IPR015947">
    <property type="entry name" value="PUA-like_sf"/>
</dbReference>
<dbReference type="InterPro" id="IPR046341">
    <property type="entry name" value="SET_dom_sf"/>
</dbReference>
<feature type="region of interest" description="Disordered" evidence="9">
    <location>
        <begin position="52"/>
        <end position="84"/>
    </location>
</feature>
<name>A0A8T0IFL5_CERPU</name>
<dbReference type="SMART" id="SM00508">
    <property type="entry name" value="PostSET"/>
    <property type="match status" value="1"/>
</dbReference>
<evidence type="ECO:0000259" key="13">
    <source>
        <dbReference type="PROSITE" id="PS51015"/>
    </source>
</evidence>
<gene>
    <name evidence="14" type="ORF">KC19_4G270900</name>
</gene>
<evidence type="ECO:0000256" key="6">
    <source>
        <dbReference type="ARBA" id="ARBA00022853"/>
    </source>
</evidence>
<dbReference type="PROSITE" id="PS50280">
    <property type="entry name" value="SET"/>
    <property type="match status" value="1"/>
</dbReference>
<keyword evidence="7 8" id="KW-0539">Nucleus</keyword>
<feature type="domain" description="SET" evidence="10">
    <location>
        <begin position="540"/>
        <end position="686"/>
    </location>
</feature>
<organism evidence="14 15">
    <name type="scientific">Ceratodon purpureus</name>
    <name type="common">Fire moss</name>
    <name type="synonym">Dicranum purpureum</name>
    <dbReference type="NCBI Taxonomy" id="3225"/>
    <lineage>
        <taxon>Eukaryota</taxon>
        <taxon>Viridiplantae</taxon>
        <taxon>Streptophyta</taxon>
        <taxon>Embryophyta</taxon>
        <taxon>Bryophyta</taxon>
        <taxon>Bryophytina</taxon>
        <taxon>Bryopsida</taxon>
        <taxon>Dicranidae</taxon>
        <taxon>Pseudoditrichales</taxon>
        <taxon>Ditrichaceae</taxon>
        <taxon>Ceratodon</taxon>
    </lineage>
</organism>
<dbReference type="InterPro" id="IPR001214">
    <property type="entry name" value="SET_dom"/>
</dbReference>
<dbReference type="Pfam" id="PF05033">
    <property type="entry name" value="Pre-SET"/>
    <property type="match status" value="1"/>
</dbReference>
<dbReference type="SMART" id="SM00317">
    <property type="entry name" value="SET"/>
    <property type="match status" value="1"/>
</dbReference>
<dbReference type="InterPro" id="IPR036987">
    <property type="entry name" value="SRA-YDG_sf"/>
</dbReference>
<dbReference type="InterPro" id="IPR025794">
    <property type="entry name" value="H3-K9-MeTrfase_plant"/>
</dbReference>
<sequence length="716" mass="79152">MPSSARVGSDGAGEVAMAGRIVKVEREVLEDVMAVVDLEDVEDEKAVVGKVRRAPSRTSTRIATLASRQPVKQEVQESSPSPQRVRKRAKVATKVTVKQEKKVKVVKVKNEVLKKERKEVEELAVVKVGSDVGHQGEDDPGEVADDGAHAGTGKHGHQAHHNYKISQQLVDRAGMSDAAQVKATIRIFNFVYLESIQQENKRAVELLVKIEQAGGGKRPSKRPDLKAVSKMLELKGTLNPEKSIGNIPGIEVGQQFLSRAEMVVVGLHHHWLNGIDYIGACKGKVPYDLPIAVSIVMSGGYEDDVDNSEDIIYTGQGGNDLLSTRKQIKDQKMEKGNLALKNSMKCKQPVRVIRGHDDKRSYSGKVYTYDGLYEVCDHWAEKGISGFTVFKYKLRRCEDQPVLTTEQVKFARGKVAPKTISDLRGLVCSDISNGQEKLPVPASNTVDDPPGPPTDYTYITKSIISNNIPKPAPPKGCKCKGRCVDEENCACARKNGTTFPYVFNHGGRLVQPMDVVYECGPSCGCGPECLNRTSQQGLQFRLEVYKTVSKGWACRSWDFIPAGAPICEYFGTLRRNDENLESMLDNHYIFELDLFQTMRGMEGRQKRIGDVVPELSDEDDLMQEGPLFVLDAGKTGNVSRFLNHSCEPNVFIQCVLSEHNDATQPRIVMFAADNIHPLEELCYDYGYGLDSVVAADGTIKQMACHCGAPSCRKRMY</sequence>
<feature type="domain" description="YDG" evidence="13">
    <location>
        <begin position="245"/>
        <end position="396"/>
    </location>
</feature>
<dbReference type="EMBL" id="CM026424">
    <property type="protein sequence ID" value="KAG0581676.1"/>
    <property type="molecule type" value="Genomic_DNA"/>
</dbReference>
<proteinExistence type="predicted"/>
<dbReference type="SMART" id="SM00468">
    <property type="entry name" value="PreSET"/>
    <property type="match status" value="1"/>
</dbReference>
<dbReference type="GO" id="GO:0005694">
    <property type="term" value="C:chromosome"/>
    <property type="evidence" value="ECO:0007669"/>
    <property type="project" value="UniProtKB-SubCell"/>
</dbReference>
<dbReference type="Gene3D" id="2.170.270.10">
    <property type="entry name" value="SET domain"/>
    <property type="match status" value="1"/>
</dbReference>
<dbReference type="PROSITE" id="PS50867">
    <property type="entry name" value="PRE_SET"/>
    <property type="match status" value="1"/>
</dbReference>
<evidence type="ECO:0000259" key="12">
    <source>
        <dbReference type="PROSITE" id="PS50868"/>
    </source>
</evidence>
<comment type="caution">
    <text evidence="14">The sequence shown here is derived from an EMBL/GenBank/DDBJ whole genome shotgun (WGS) entry which is preliminary data.</text>
</comment>
<evidence type="ECO:0000256" key="9">
    <source>
        <dbReference type="SAM" id="MobiDB-lite"/>
    </source>
</evidence>
<dbReference type="PANTHER" id="PTHR45660:SF94">
    <property type="entry name" value="HISTONE-LYSINE N-METHYLTRANSFERASE, H3 LYSINE-9 SPECIFIC SUVH4"/>
    <property type="match status" value="1"/>
</dbReference>
<dbReference type="InterPro" id="IPR007728">
    <property type="entry name" value="Pre-SET_dom"/>
</dbReference>
<dbReference type="SUPFAM" id="SSF82199">
    <property type="entry name" value="SET domain"/>
    <property type="match status" value="1"/>
</dbReference>
<feature type="region of interest" description="Disordered" evidence="9">
    <location>
        <begin position="131"/>
        <end position="160"/>
    </location>
</feature>
<reference evidence="14" key="1">
    <citation type="submission" date="2020-06" db="EMBL/GenBank/DDBJ databases">
        <title>WGS assembly of Ceratodon purpureus strain R40.</title>
        <authorList>
            <person name="Carey S.B."/>
            <person name="Jenkins J."/>
            <person name="Shu S."/>
            <person name="Lovell J.T."/>
            <person name="Sreedasyam A."/>
            <person name="Maumus F."/>
            <person name="Tiley G.P."/>
            <person name="Fernandez-Pozo N."/>
            <person name="Barry K."/>
            <person name="Chen C."/>
            <person name="Wang M."/>
            <person name="Lipzen A."/>
            <person name="Daum C."/>
            <person name="Saski C.A."/>
            <person name="Payton A.C."/>
            <person name="Mcbreen J.C."/>
            <person name="Conrad R.E."/>
            <person name="Kollar L.M."/>
            <person name="Olsson S."/>
            <person name="Huttunen S."/>
            <person name="Landis J.B."/>
            <person name="Wickett N.J."/>
            <person name="Johnson M.G."/>
            <person name="Rensing S.A."/>
            <person name="Grimwood J."/>
            <person name="Schmutz J."/>
            <person name="Mcdaniel S.F."/>
        </authorList>
    </citation>
    <scope>NUCLEOTIDE SEQUENCE</scope>
    <source>
        <strain evidence="14">R40</strain>
    </source>
</reference>
<evidence type="ECO:0000259" key="10">
    <source>
        <dbReference type="PROSITE" id="PS50280"/>
    </source>
</evidence>
<dbReference type="Proteomes" id="UP000822688">
    <property type="component" value="Chromosome 4"/>
</dbReference>
<keyword evidence="6" id="KW-0156">Chromatin regulator</keyword>
<dbReference type="InterPro" id="IPR003616">
    <property type="entry name" value="Post-SET_dom"/>
</dbReference>
<dbReference type="GO" id="GO:0008270">
    <property type="term" value="F:zinc ion binding"/>
    <property type="evidence" value="ECO:0007669"/>
    <property type="project" value="InterPro"/>
</dbReference>
<dbReference type="GO" id="GO:0003690">
    <property type="term" value="F:double-stranded DNA binding"/>
    <property type="evidence" value="ECO:0007669"/>
    <property type="project" value="TreeGrafter"/>
</dbReference>
<evidence type="ECO:0000256" key="5">
    <source>
        <dbReference type="ARBA" id="ARBA00022691"/>
    </source>
</evidence>
<dbReference type="AlphaFoldDB" id="A0A8T0IFL5"/>
<comment type="subcellular location">
    <subcellularLocation>
        <location evidence="1">Chromosome</location>
    </subcellularLocation>
    <subcellularLocation>
        <location evidence="8">Nucleus</location>
    </subcellularLocation>
</comment>
<dbReference type="SUPFAM" id="SSF88697">
    <property type="entry name" value="PUA domain-like"/>
    <property type="match status" value="1"/>
</dbReference>
<dbReference type="PROSITE" id="PS50868">
    <property type="entry name" value="POST_SET"/>
    <property type="match status" value="1"/>
</dbReference>
<dbReference type="PROSITE" id="PS51015">
    <property type="entry name" value="YDG"/>
    <property type="match status" value="1"/>
</dbReference>
<dbReference type="Gene3D" id="2.30.280.10">
    <property type="entry name" value="SRA-YDG"/>
    <property type="match status" value="1"/>
</dbReference>
<dbReference type="GO" id="GO:0005634">
    <property type="term" value="C:nucleus"/>
    <property type="evidence" value="ECO:0007669"/>
    <property type="project" value="UniProtKB-SubCell"/>
</dbReference>
<accession>A0A8T0IFL5</accession>